<dbReference type="Proteomes" id="UP000075714">
    <property type="component" value="Unassembled WGS sequence"/>
</dbReference>
<dbReference type="OrthoDB" id="545632at2759"/>
<keyword evidence="4" id="KW-1185">Reference proteome</keyword>
<feature type="compositionally biased region" description="Gly residues" evidence="1">
    <location>
        <begin position="455"/>
        <end position="469"/>
    </location>
</feature>
<comment type="caution">
    <text evidence="3">The sequence shown here is derived from an EMBL/GenBank/DDBJ whole genome shotgun (WGS) entry which is preliminary data.</text>
</comment>
<dbReference type="SUPFAM" id="SSF55729">
    <property type="entry name" value="Acyl-CoA N-acyltransferases (Nat)"/>
    <property type="match status" value="1"/>
</dbReference>
<organism evidence="3 4">
    <name type="scientific">Gonium pectorale</name>
    <name type="common">Green alga</name>
    <dbReference type="NCBI Taxonomy" id="33097"/>
    <lineage>
        <taxon>Eukaryota</taxon>
        <taxon>Viridiplantae</taxon>
        <taxon>Chlorophyta</taxon>
        <taxon>core chlorophytes</taxon>
        <taxon>Chlorophyceae</taxon>
        <taxon>CS clade</taxon>
        <taxon>Chlamydomonadales</taxon>
        <taxon>Volvocaceae</taxon>
        <taxon>Gonium</taxon>
    </lineage>
</organism>
<feature type="domain" description="N-acetyltransferase" evidence="2">
    <location>
        <begin position="76"/>
        <end position="221"/>
    </location>
</feature>
<dbReference type="PANTHER" id="PTHR42791:SF1">
    <property type="entry name" value="N-ACETYLTRANSFERASE DOMAIN-CONTAINING PROTEIN"/>
    <property type="match status" value="1"/>
</dbReference>
<dbReference type="PROSITE" id="PS51186">
    <property type="entry name" value="GNAT"/>
    <property type="match status" value="1"/>
</dbReference>
<dbReference type="Pfam" id="PF13508">
    <property type="entry name" value="Acetyltransf_7"/>
    <property type="match status" value="1"/>
</dbReference>
<feature type="region of interest" description="Disordered" evidence="1">
    <location>
        <begin position="448"/>
        <end position="575"/>
    </location>
</feature>
<dbReference type="InterPro" id="IPR016181">
    <property type="entry name" value="Acyl_CoA_acyltransferase"/>
</dbReference>
<protein>
    <recommendedName>
        <fullName evidence="2">N-acetyltransferase domain-containing protein</fullName>
    </recommendedName>
</protein>
<feature type="compositionally biased region" description="Basic and acidic residues" evidence="1">
    <location>
        <begin position="302"/>
        <end position="311"/>
    </location>
</feature>
<feature type="region of interest" description="Disordered" evidence="1">
    <location>
        <begin position="262"/>
        <end position="320"/>
    </location>
</feature>
<dbReference type="InterPro" id="IPR052523">
    <property type="entry name" value="Trichothecene_AcTrans"/>
</dbReference>
<evidence type="ECO:0000313" key="4">
    <source>
        <dbReference type="Proteomes" id="UP000075714"/>
    </source>
</evidence>
<proteinExistence type="predicted"/>
<dbReference type="PANTHER" id="PTHR42791">
    <property type="entry name" value="GNAT FAMILY ACETYLTRANSFERASE"/>
    <property type="match status" value="1"/>
</dbReference>
<dbReference type="InterPro" id="IPR000182">
    <property type="entry name" value="GNAT_dom"/>
</dbReference>
<dbReference type="CDD" id="cd04301">
    <property type="entry name" value="NAT_SF"/>
    <property type="match status" value="1"/>
</dbReference>
<evidence type="ECO:0000256" key="1">
    <source>
        <dbReference type="SAM" id="MobiDB-lite"/>
    </source>
</evidence>
<name>A0A150G993_GONPE</name>
<feature type="compositionally biased region" description="Gly residues" evidence="1">
    <location>
        <begin position="537"/>
        <end position="575"/>
    </location>
</feature>
<evidence type="ECO:0000313" key="3">
    <source>
        <dbReference type="EMBL" id="KXZ46417.1"/>
    </source>
</evidence>
<dbReference type="GO" id="GO:0016747">
    <property type="term" value="F:acyltransferase activity, transferring groups other than amino-acyl groups"/>
    <property type="evidence" value="ECO:0007669"/>
    <property type="project" value="InterPro"/>
</dbReference>
<dbReference type="EMBL" id="LSYV01000045">
    <property type="protein sequence ID" value="KXZ46417.1"/>
    <property type="molecule type" value="Genomic_DNA"/>
</dbReference>
<dbReference type="Gene3D" id="3.40.630.30">
    <property type="match status" value="1"/>
</dbReference>
<feature type="compositionally biased region" description="Low complexity" evidence="1">
    <location>
        <begin position="470"/>
        <end position="488"/>
    </location>
</feature>
<evidence type="ECO:0000259" key="2">
    <source>
        <dbReference type="PROSITE" id="PS51186"/>
    </source>
</evidence>
<reference evidence="4" key="1">
    <citation type="journal article" date="2016" name="Nat. Commun.">
        <title>The Gonium pectorale genome demonstrates co-option of cell cycle regulation during the evolution of multicellularity.</title>
        <authorList>
            <person name="Hanschen E.R."/>
            <person name="Marriage T.N."/>
            <person name="Ferris P.J."/>
            <person name="Hamaji T."/>
            <person name="Toyoda A."/>
            <person name="Fujiyama A."/>
            <person name="Neme R."/>
            <person name="Noguchi H."/>
            <person name="Minakuchi Y."/>
            <person name="Suzuki M."/>
            <person name="Kawai-Toyooka H."/>
            <person name="Smith D.R."/>
            <person name="Sparks H."/>
            <person name="Anderson J."/>
            <person name="Bakaric R."/>
            <person name="Luria V."/>
            <person name="Karger A."/>
            <person name="Kirschner M.W."/>
            <person name="Durand P.M."/>
            <person name="Michod R.E."/>
            <person name="Nozaki H."/>
            <person name="Olson B.J."/>
        </authorList>
    </citation>
    <scope>NUCLEOTIDE SEQUENCE [LARGE SCALE GENOMIC DNA]</scope>
    <source>
        <strain evidence="4">NIES-2863</strain>
    </source>
</reference>
<accession>A0A150G993</accession>
<gene>
    <name evidence="3" type="ORF">GPECTOR_44g90</name>
</gene>
<feature type="compositionally biased region" description="Basic and acidic residues" evidence="1">
    <location>
        <begin position="527"/>
        <end position="536"/>
    </location>
</feature>
<feature type="compositionally biased region" description="Polar residues" evidence="1">
    <location>
        <begin position="489"/>
        <end position="498"/>
    </location>
</feature>
<sequence>MVGEINEQTGPPAPPPAVIVTSYNERPDVARAAVEHISLAFEDDPSTMYFCRRDKRVDFYRSVLSCLLEWYPRERQIVSTLPPDAAAFVYLYPRLRPLGAWAKLLRGGLAPLLSVRLDRMAAGAEAGEFFEEKREAFLREHGPFLYVSVMGVRPSRQGRGLGSALLAFLCDRADAAGLPMYIEATSPRNQLLYERFGFRLLEAWRGNPEMPFTCLMARLPQPLAAEAEPSVCQDAEPGVRAGAEAPAADAGHSAAVAAMGAEGTAPAGSSGHGDDSQQPQSSPQPLRPPGIWGLTPQQRRGRFTDARRQQQERTAVARYDDAGADEYWPWWPEGPHESRSIVAAATAGVPQASAGPNAGPPDQPLAAGGDLSVVGESSSADSAVYLAAAAAVRAAGAPTSAAPGPRSGRGGAMAAFAGGEGAEAEAEAGPGALGGALVREAAPDAAATAGRAASGSGGGGDAADGGAGRSSGSSEGRGSSGGRASPSAIGNSIANKDGSSLDPEAEEGGTYRSGWFPGSGRWGPTHDSARDDDGDRGGGSGGGSGWGGGGSGWSWLNGGGGGGDGDGGGDGGDAD</sequence>
<dbReference type="STRING" id="33097.A0A150G993"/>
<dbReference type="AlphaFoldDB" id="A0A150G993"/>